<comment type="subcellular location">
    <subcellularLocation>
        <location evidence="2">Cell membrane</location>
        <topology evidence="2">Multi-pass membrane protein</topology>
    </subcellularLocation>
</comment>
<dbReference type="FunFam" id="3.30.160.60:FF:000247">
    <property type="entry name" value="Zinc finger protein 236"/>
    <property type="match status" value="1"/>
</dbReference>
<keyword evidence="13" id="KW-0804">Transcription</keyword>
<evidence type="ECO:0000256" key="12">
    <source>
        <dbReference type="ARBA" id="ARBA00023136"/>
    </source>
</evidence>
<feature type="transmembrane region" description="Helical" evidence="17">
    <location>
        <begin position="497"/>
        <end position="520"/>
    </location>
</feature>
<dbReference type="PANTHER" id="PTHR33567">
    <property type="entry name" value="CHROMATE ION TRANSPORTER (EUROFUNG)"/>
    <property type="match status" value="1"/>
</dbReference>
<feature type="transmembrane region" description="Helical" evidence="17">
    <location>
        <begin position="456"/>
        <end position="476"/>
    </location>
</feature>
<keyword evidence="5" id="KW-1003">Cell membrane</keyword>
<dbReference type="AlphaFoldDB" id="A0A507F576"/>
<evidence type="ECO:0000256" key="13">
    <source>
        <dbReference type="ARBA" id="ARBA00023163"/>
    </source>
</evidence>
<keyword evidence="8" id="KW-0832">Ubl conjugation</keyword>
<dbReference type="SMART" id="SM00355">
    <property type="entry name" value="ZnF_C2H2"/>
    <property type="match status" value="3"/>
</dbReference>
<dbReference type="GO" id="GO:0008270">
    <property type="term" value="F:zinc ion binding"/>
    <property type="evidence" value="ECO:0007669"/>
    <property type="project" value="UniProtKB-KW"/>
</dbReference>
<dbReference type="PANTHER" id="PTHR33567:SF3">
    <property type="entry name" value="CHROMATE ION TRANSPORTER (EUROFUNG)"/>
    <property type="match status" value="1"/>
</dbReference>
<feature type="compositionally biased region" description="Polar residues" evidence="16">
    <location>
        <begin position="841"/>
        <end position="857"/>
    </location>
</feature>
<comment type="function">
    <text evidence="1">May be involved in transcriptional regulation.</text>
</comment>
<evidence type="ECO:0000256" key="10">
    <source>
        <dbReference type="ARBA" id="ARBA00023015"/>
    </source>
</evidence>
<comment type="caution">
    <text evidence="19">The sequence shown here is derived from an EMBL/GenBank/DDBJ whole genome shotgun (WGS) entry which is preliminary data.</text>
</comment>
<feature type="domain" description="C2H2-type" evidence="18">
    <location>
        <begin position="919"/>
        <end position="947"/>
    </location>
</feature>
<dbReference type="GO" id="GO:0015109">
    <property type="term" value="F:chromate transmembrane transporter activity"/>
    <property type="evidence" value="ECO:0007669"/>
    <property type="project" value="InterPro"/>
</dbReference>
<evidence type="ECO:0000256" key="5">
    <source>
        <dbReference type="ARBA" id="ARBA00022475"/>
    </source>
</evidence>
<keyword evidence="6" id="KW-1017">Isopeptide bond</keyword>
<feature type="transmembrane region" description="Helical" evidence="17">
    <location>
        <begin position="182"/>
        <end position="213"/>
    </location>
</feature>
<dbReference type="InterPro" id="IPR036236">
    <property type="entry name" value="Znf_C2H2_sf"/>
</dbReference>
<evidence type="ECO:0000256" key="2">
    <source>
        <dbReference type="ARBA" id="ARBA00004651"/>
    </source>
</evidence>
<dbReference type="PROSITE" id="PS50157">
    <property type="entry name" value="ZINC_FINGER_C2H2_2"/>
    <property type="match status" value="3"/>
</dbReference>
<feature type="transmembrane region" description="Helical" evidence="17">
    <location>
        <begin position="348"/>
        <end position="373"/>
    </location>
</feature>
<proteinExistence type="inferred from homology"/>
<gene>
    <name evidence="19" type="ORF">CcCBS67573_g06430</name>
</gene>
<feature type="transmembrane region" description="Helical" evidence="17">
    <location>
        <begin position="146"/>
        <end position="170"/>
    </location>
</feature>
<keyword evidence="10" id="KW-0805">Transcription regulation</keyword>
<evidence type="ECO:0000256" key="16">
    <source>
        <dbReference type="SAM" id="MobiDB-lite"/>
    </source>
</evidence>
<sequence>MEFLTAKTNDQQHEQQPVMAATERIEQMPNNNHIPLHVRIREVVVNYLPLGYITFGGPQAHIALLLDLFVVKRQWLSEEMFAELFAMSNALPGPASTQLAFTVALIRGGVIPGILAFVIWSLPGGVVMGALGYGVGRLGTSSIPNWLLYIERSLAAVGIALVALAAKKLISKLLIDKTNCTLAMIAVVLVINFSSVAWVIPAIMFFGGVVTYLESILPDLVAKWKQQQQQKLKKRNVETAGAAPSTDTLVGNGNGNGVDAEAQAPSANDSIQPVSVPAAAAPATATAAAVATPATTVDPVPPEKPVDLRIYFSYSMTAGFVLIGFYVGLLILSAILRSLNLNQPINILSMFYFVGAIIFGGGPVVVPLLYSYVVSSTGWLSDTEFLMGFAIINVMPGPNFNFASFCGALAFRDTAGTSIVGALLAWIGIFLPGLLVKAGILPIWRHYRTLPLLRVVFKGMNSVAVGLLIAAVFLLGQKAVVLAQSRGAASLVDYPGWTGVMVVAFWAMDVVGIEGVWVVFGGAIVGKIPSIVLVSAAGISTTATTTSNYNYLHLQLLPITTMFSPMLSSNAAFKCKDSFDSVEAKGFFDSMHPDAFATLLEYASSYDMAMHMPTDAGLGLGLDLTEAEIDHLLSPTSPLAPLPPLGHMTHPLMQMDLAPDVEMLLDPQSDFNVFRRASCASLVSANSIDTSPFSFPPSQHDCFPDDLNDILLGSPMVPQNAYGMLDCALLSPVTLGSESHFFAPVPLSPSFTLASPAREQAAVGQMLTFSDLAAEFTSLSPKAEIEDTDDVISATEHVETTTTTLVKPPPKKRAKKMEAPSPCSSFEDSGEEASDFEVSTRRASIHTSQPTPPSTFQGPVKRERSYSTSSSPVGIASTSRNISTGAKIFHCPYDGCDKTFPRQYNLKSHMFCHSGLRPHVCEMCNSAFARKHDLQRHVRTLHATDRPFKCTDCSQSFTQSDQLRRHQIQEKQALAYGAQSSEMHKRKSSDLSDEE</sequence>
<feature type="domain" description="C2H2-type" evidence="18">
    <location>
        <begin position="948"/>
        <end position="967"/>
    </location>
</feature>
<comment type="similarity">
    <text evidence="4">Belongs to the krueppel C2H2-type zinc-finger protein family.</text>
</comment>
<reference evidence="19 20" key="1">
    <citation type="journal article" date="2019" name="Sci. Rep.">
        <title>Comparative genomics of chytrid fungi reveal insights into the obligate biotrophic and pathogenic lifestyle of Synchytrium endobioticum.</title>
        <authorList>
            <person name="van de Vossenberg B.T.L.H."/>
            <person name="Warris S."/>
            <person name="Nguyen H.D.T."/>
            <person name="van Gent-Pelzer M.P.E."/>
            <person name="Joly D.L."/>
            <person name="van de Geest H.C."/>
            <person name="Bonants P.J.M."/>
            <person name="Smith D.S."/>
            <person name="Levesque C.A."/>
            <person name="van der Lee T.A.J."/>
        </authorList>
    </citation>
    <scope>NUCLEOTIDE SEQUENCE [LARGE SCALE GENOMIC DNA]</scope>
    <source>
        <strain evidence="19 20">CBS 675.73</strain>
    </source>
</reference>
<dbReference type="Pfam" id="PF02417">
    <property type="entry name" value="Chromate_transp"/>
    <property type="match status" value="2"/>
</dbReference>
<keyword evidence="15" id="KW-0479">Metal-binding</keyword>
<keyword evidence="7 17" id="KW-0812">Transmembrane</keyword>
<dbReference type="GO" id="GO:0005886">
    <property type="term" value="C:plasma membrane"/>
    <property type="evidence" value="ECO:0007669"/>
    <property type="project" value="UniProtKB-SubCell"/>
</dbReference>
<protein>
    <recommendedName>
        <fullName evidence="18">C2H2-type domain-containing protein</fullName>
    </recommendedName>
</protein>
<dbReference type="SUPFAM" id="SSF57667">
    <property type="entry name" value="beta-beta-alpha zinc fingers"/>
    <property type="match status" value="2"/>
</dbReference>
<evidence type="ECO:0000256" key="9">
    <source>
        <dbReference type="ARBA" id="ARBA00022989"/>
    </source>
</evidence>
<feature type="transmembrane region" description="Helical" evidence="17">
    <location>
        <begin position="114"/>
        <end position="134"/>
    </location>
</feature>
<keyword evidence="15" id="KW-0862">Zinc</keyword>
<dbReference type="Gene3D" id="3.30.160.60">
    <property type="entry name" value="Classic Zinc Finger"/>
    <property type="match status" value="3"/>
</dbReference>
<keyword evidence="11" id="KW-0238">DNA-binding</keyword>
<keyword evidence="12 17" id="KW-0472">Membrane</keyword>
<feature type="transmembrane region" description="Helical" evidence="17">
    <location>
        <begin position="423"/>
        <end position="444"/>
    </location>
</feature>
<evidence type="ECO:0000256" key="11">
    <source>
        <dbReference type="ARBA" id="ARBA00023125"/>
    </source>
</evidence>
<dbReference type="InterPro" id="IPR003370">
    <property type="entry name" value="Chromate_transpt"/>
</dbReference>
<evidence type="ECO:0000256" key="1">
    <source>
        <dbReference type="ARBA" id="ARBA00003767"/>
    </source>
</evidence>
<dbReference type="Proteomes" id="UP000320333">
    <property type="component" value="Unassembled WGS sequence"/>
</dbReference>
<keyword evidence="15" id="KW-0863">Zinc-finger</keyword>
<evidence type="ECO:0000256" key="7">
    <source>
        <dbReference type="ARBA" id="ARBA00022692"/>
    </source>
</evidence>
<feature type="region of interest" description="Disordered" evidence="16">
    <location>
        <begin position="974"/>
        <end position="995"/>
    </location>
</feature>
<evidence type="ECO:0000256" key="3">
    <source>
        <dbReference type="ARBA" id="ARBA00005262"/>
    </source>
</evidence>
<feature type="transmembrane region" description="Helical" evidence="17">
    <location>
        <begin position="311"/>
        <end position="336"/>
    </location>
</feature>
<accession>A0A507F576</accession>
<keyword evidence="9 17" id="KW-1133">Transmembrane helix</keyword>
<dbReference type="EMBL" id="QEAP01000275">
    <property type="protein sequence ID" value="TPX70757.1"/>
    <property type="molecule type" value="Genomic_DNA"/>
</dbReference>
<feature type="domain" description="C2H2-type" evidence="18">
    <location>
        <begin position="889"/>
        <end position="918"/>
    </location>
</feature>
<dbReference type="PROSITE" id="PS00028">
    <property type="entry name" value="ZINC_FINGER_C2H2_1"/>
    <property type="match status" value="2"/>
</dbReference>
<keyword evidence="14" id="KW-0539">Nucleus</keyword>
<evidence type="ECO:0000256" key="8">
    <source>
        <dbReference type="ARBA" id="ARBA00022843"/>
    </source>
</evidence>
<dbReference type="OrthoDB" id="2158658at2759"/>
<dbReference type="GO" id="GO:0003677">
    <property type="term" value="F:DNA binding"/>
    <property type="evidence" value="ECO:0007669"/>
    <property type="project" value="UniProtKB-KW"/>
</dbReference>
<keyword evidence="20" id="KW-1185">Reference proteome</keyword>
<feature type="region of interest" description="Disordered" evidence="16">
    <location>
        <begin position="235"/>
        <end position="255"/>
    </location>
</feature>
<comment type="similarity">
    <text evidence="3">Belongs to the chromate ion transporter (CHR) (TC 2.A.51) family.</text>
</comment>
<evidence type="ECO:0000313" key="20">
    <source>
        <dbReference type="Proteomes" id="UP000320333"/>
    </source>
</evidence>
<organism evidence="19 20">
    <name type="scientific">Chytriomyces confervae</name>
    <dbReference type="NCBI Taxonomy" id="246404"/>
    <lineage>
        <taxon>Eukaryota</taxon>
        <taxon>Fungi</taxon>
        <taxon>Fungi incertae sedis</taxon>
        <taxon>Chytridiomycota</taxon>
        <taxon>Chytridiomycota incertae sedis</taxon>
        <taxon>Chytridiomycetes</taxon>
        <taxon>Chytridiales</taxon>
        <taxon>Chytriomycetaceae</taxon>
        <taxon>Chytriomyces</taxon>
    </lineage>
</organism>
<evidence type="ECO:0000256" key="17">
    <source>
        <dbReference type="SAM" id="Phobius"/>
    </source>
</evidence>
<evidence type="ECO:0000256" key="6">
    <source>
        <dbReference type="ARBA" id="ARBA00022499"/>
    </source>
</evidence>
<dbReference type="InterPro" id="IPR013087">
    <property type="entry name" value="Znf_C2H2_type"/>
</dbReference>
<evidence type="ECO:0000259" key="18">
    <source>
        <dbReference type="PROSITE" id="PS50157"/>
    </source>
</evidence>
<evidence type="ECO:0000256" key="15">
    <source>
        <dbReference type="PROSITE-ProRule" id="PRU00042"/>
    </source>
</evidence>
<dbReference type="STRING" id="246404.A0A507F576"/>
<evidence type="ECO:0000256" key="4">
    <source>
        <dbReference type="ARBA" id="ARBA00006991"/>
    </source>
</evidence>
<name>A0A507F576_9FUNG</name>
<feature type="transmembrane region" description="Helical" evidence="17">
    <location>
        <begin position="385"/>
        <end position="411"/>
    </location>
</feature>
<evidence type="ECO:0000313" key="19">
    <source>
        <dbReference type="EMBL" id="TPX70757.1"/>
    </source>
</evidence>
<feature type="region of interest" description="Disordered" evidence="16">
    <location>
        <begin position="787"/>
        <end position="878"/>
    </location>
</feature>
<dbReference type="Pfam" id="PF00096">
    <property type="entry name" value="zf-C2H2"/>
    <property type="match status" value="3"/>
</dbReference>
<evidence type="ECO:0000256" key="14">
    <source>
        <dbReference type="ARBA" id="ARBA00023242"/>
    </source>
</evidence>
<feature type="compositionally biased region" description="Polar residues" evidence="16">
    <location>
        <begin position="866"/>
        <end position="878"/>
    </location>
</feature>